<keyword evidence="3" id="KW-0436">Ligase</keyword>
<dbReference type="Gene3D" id="3.40.50.12780">
    <property type="entry name" value="N-terminal domain of ligase-like"/>
    <property type="match status" value="1"/>
</dbReference>
<dbReference type="EMBL" id="JBHDIY010000002">
    <property type="protein sequence ID" value="MFL4469974.1"/>
    <property type="molecule type" value="Genomic_DNA"/>
</dbReference>
<dbReference type="InterPro" id="IPR025110">
    <property type="entry name" value="AMP-bd_C"/>
</dbReference>
<comment type="caution">
    <text evidence="10">The sequence shown here is derived from an EMBL/GenBank/DDBJ whole genome shotgun (WGS) entry which is preliminary data.</text>
</comment>
<dbReference type="InterPro" id="IPR000873">
    <property type="entry name" value="AMP-dep_synth/lig_dom"/>
</dbReference>
<dbReference type="Pfam" id="PF00501">
    <property type="entry name" value="AMP-binding"/>
    <property type="match status" value="1"/>
</dbReference>
<dbReference type="PROSITE" id="PS00455">
    <property type="entry name" value="AMP_BINDING"/>
    <property type="match status" value="1"/>
</dbReference>
<accession>A0ABW8UWG3</accession>
<proteinExistence type="predicted"/>
<evidence type="ECO:0000256" key="4">
    <source>
        <dbReference type="ARBA" id="ARBA00023136"/>
    </source>
</evidence>
<dbReference type="InterPro" id="IPR020845">
    <property type="entry name" value="AMP-binding_CS"/>
</dbReference>
<keyword evidence="11" id="KW-1185">Reference proteome</keyword>
<organism evidence="10 11">
    <name type="scientific">Tateyamaria armeniaca</name>
    <dbReference type="NCBI Taxonomy" id="2518930"/>
    <lineage>
        <taxon>Bacteria</taxon>
        <taxon>Pseudomonadati</taxon>
        <taxon>Pseudomonadota</taxon>
        <taxon>Alphaproteobacteria</taxon>
        <taxon>Rhodobacterales</taxon>
        <taxon>Roseobacteraceae</taxon>
        <taxon>Tateyamaria</taxon>
    </lineage>
</organism>
<protein>
    <recommendedName>
        <fullName evidence="6">Long-chain-fatty-acid--CoA ligase</fullName>
        <ecNumber evidence="5">6.2.1.3</ecNumber>
    </recommendedName>
    <alternativeName>
        <fullName evidence="7">Long-chain acyl-CoA synthetase</fullName>
    </alternativeName>
</protein>
<keyword evidence="4" id="KW-0472">Membrane</keyword>
<dbReference type="PANTHER" id="PTHR43767:SF8">
    <property type="entry name" value="LONG-CHAIN-FATTY-ACID--COA LIGASE"/>
    <property type="match status" value="1"/>
</dbReference>
<name>A0ABW8UWG3_9RHOB</name>
<dbReference type="SUPFAM" id="SSF56801">
    <property type="entry name" value="Acetyl-CoA synthetase-like"/>
    <property type="match status" value="1"/>
</dbReference>
<evidence type="ECO:0000256" key="2">
    <source>
        <dbReference type="ARBA" id="ARBA00005005"/>
    </source>
</evidence>
<evidence type="ECO:0000256" key="7">
    <source>
        <dbReference type="ARBA" id="ARBA00042773"/>
    </source>
</evidence>
<reference evidence="10 11" key="1">
    <citation type="submission" date="2024-08" db="EMBL/GenBank/DDBJ databases">
        <title>Tateyamaria sp. nov., isolated from marine algae.</title>
        <authorList>
            <person name="Choi B.J."/>
            <person name="Kim J.M."/>
            <person name="Lee J.K."/>
            <person name="Choi D.G."/>
            <person name="Bayburt H."/>
            <person name="Baek J.H."/>
            <person name="Han D.M."/>
            <person name="Jeon C.O."/>
        </authorList>
    </citation>
    <scope>NUCLEOTIDE SEQUENCE [LARGE SCALE GENOMIC DNA]</scope>
    <source>
        <strain evidence="10 11">KMU-156</strain>
    </source>
</reference>
<comment type="subcellular location">
    <subcellularLocation>
        <location evidence="1">Membrane</location>
        <topology evidence="1">Peripheral membrane protein</topology>
    </subcellularLocation>
</comment>
<dbReference type="InterPro" id="IPR045851">
    <property type="entry name" value="AMP-bd_C_sf"/>
</dbReference>
<dbReference type="EC" id="6.2.1.3" evidence="5"/>
<comment type="pathway">
    <text evidence="2">Lipid metabolism; fatty acid beta-oxidation.</text>
</comment>
<evidence type="ECO:0000259" key="9">
    <source>
        <dbReference type="Pfam" id="PF13193"/>
    </source>
</evidence>
<dbReference type="InterPro" id="IPR050237">
    <property type="entry name" value="ATP-dep_AMP-bd_enzyme"/>
</dbReference>
<dbReference type="Pfam" id="PF13193">
    <property type="entry name" value="AMP-binding_C"/>
    <property type="match status" value="1"/>
</dbReference>
<dbReference type="Gene3D" id="3.30.300.30">
    <property type="match status" value="1"/>
</dbReference>
<evidence type="ECO:0000256" key="6">
    <source>
        <dbReference type="ARBA" id="ARBA00039545"/>
    </source>
</evidence>
<feature type="domain" description="AMP-binding enzyme C-terminal" evidence="9">
    <location>
        <begin position="481"/>
        <end position="555"/>
    </location>
</feature>
<evidence type="ECO:0000256" key="5">
    <source>
        <dbReference type="ARBA" id="ARBA00026121"/>
    </source>
</evidence>
<sequence length="567" mass="61221">MAQAKPWEKFFSDEAKRFDATGLSAQTIPQMLDEAVAKYADQPALTTILPTGADTTVTYSEMKELATDFAIYLREELHLGTGDTVAIMSPNCIGFCVASLGIALAGCTGTNVNPLYTPSELEHQLNDSKAKAIVIIDLFGDKLDQVVANTGVKHVITLSIVDFFPTLKKMVLGFVLKRVRKVVPRMNTQNTRLSEALALGRKHAGSAHVAAYTKGTTGKSVALYQYTSGTTGRSKGASLTHHAILTNAEQGCLMTTSIVREGEEVALVALPLYHITAFTLLFISGIKVGGHAILAPSPRPPGNLKAAFEKYQITWFTGINTLFAGLMAEPWFDRKLFQHIRFCGSGGAAQQTGVAQKWHEATGVEILQGYGMTEVSGILTFNPPGHNQLGKVGVPVPGAEVRIVDDAGQDVAHGEPGEVIARTPSLMQAYLDNPDATEEVMRDGWYYSGDIGVMDADGFIEIVDRKKDMILVSGFNVAPNEIEDVISTLPGVVQVGVVGIKDEKTGEAPVAFVVRSDDSLTEEAVVAACREALTNYKIPRQVRFVEDVPVTLSGKVLRRQLREDHFG</sequence>
<dbReference type="InterPro" id="IPR042099">
    <property type="entry name" value="ANL_N_sf"/>
</dbReference>
<evidence type="ECO:0000256" key="3">
    <source>
        <dbReference type="ARBA" id="ARBA00022598"/>
    </source>
</evidence>
<evidence type="ECO:0000313" key="11">
    <source>
        <dbReference type="Proteomes" id="UP001627408"/>
    </source>
</evidence>
<evidence type="ECO:0000259" key="8">
    <source>
        <dbReference type="Pfam" id="PF00501"/>
    </source>
</evidence>
<evidence type="ECO:0000313" key="10">
    <source>
        <dbReference type="EMBL" id="MFL4469974.1"/>
    </source>
</evidence>
<evidence type="ECO:0000256" key="1">
    <source>
        <dbReference type="ARBA" id="ARBA00004170"/>
    </source>
</evidence>
<dbReference type="Proteomes" id="UP001627408">
    <property type="component" value="Unassembled WGS sequence"/>
</dbReference>
<dbReference type="PANTHER" id="PTHR43767">
    <property type="entry name" value="LONG-CHAIN-FATTY-ACID--COA LIGASE"/>
    <property type="match status" value="1"/>
</dbReference>
<gene>
    <name evidence="10" type="ORF">ACERZ8_08890</name>
</gene>
<dbReference type="RefSeq" id="WP_407591865.1">
    <property type="nucleotide sequence ID" value="NZ_JBHDIY010000002.1"/>
</dbReference>
<feature type="domain" description="AMP-dependent synthetase/ligase" evidence="8">
    <location>
        <begin position="33"/>
        <end position="431"/>
    </location>
</feature>